<comment type="caution">
    <text evidence="2">The sequence shown here is derived from an EMBL/GenBank/DDBJ whole genome shotgun (WGS) entry which is preliminary data.</text>
</comment>
<gene>
    <name evidence="2" type="ORF">K2173_012104</name>
</gene>
<evidence type="ECO:0000256" key="1">
    <source>
        <dbReference type="SAM" id="MobiDB-lite"/>
    </source>
</evidence>
<dbReference type="PANTHER" id="PTHR34666">
    <property type="entry name" value="EXPRESSED PROTEIN"/>
    <property type="match status" value="1"/>
</dbReference>
<accession>A0AAV8TF34</accession>
<protein>
    <submittedName>
        <fullName evidence="2">Uncharacterized protein</fullName>
    </submittedName>
</protein>
<reference evidence="2 3" key="1">
    <citation type="submission" date="2021-09" db="EMBL/GenBank/DDBJ databases">
        <title>Genomic insights and catalytic innovation underlie evolution of tropane alkaloids biosynthesis.</title>
        <authorList>
            <person name="Wang Y.-J."/>
            <person name="Tian T."/>
            <person name="Huang J.-P."/>
            <person name="Huang S.-X."/>
        </authorList>
    </citation>
    <scope>NUCLEOTIDE SEQUENCE [LARGE SCALE GENOMIC DNA]</scope>
    <source>
        <strain evidence="2">KIB-2018</strain>
        <tissue evidence="2">Leaf</tissue>
    </source>
</reference>
<organism evidence="2 3">
    <name type="scientific">Erythroxylum novogranatense</name>
    <dbReference type="NCBI Taxonomy" id="1862640"/>
    <lineage>
        <taxon>Eukaryota</taxon>
        <taxon>Viridiplantae</taxon>
        <taxon>Streptophyta</taxon>
        <taxon>Embryophyta</taxon>
        <taxon>Tracheophyta</taxon>
        <taxon>Spermatophyta</taxon>
        <taxon>Magnoliopsida</taxon>
        <taxon>eudicotyledons</taxon>
        <taxon>Gunneridae</taxon>
        <taxon>Pentapetalae</taxon>
        <taxon>rosids</taxon>
        <taxon>fabids</taxon>
        <taxon>Malpighiales</taxon>
        <taxon>Erythroxylaceae</taxon>
        <taxon>Erythroxylum</taxon>
    </lineage>
</organism>
<dbReference type="AlphaFoldDB" id="A0AAV8TF34"/>
<evidence type="ECO:0000313" key="2">
    <source>
        <dbReference type="EMBL" id="KAJ8765407.1"/>
    </source>
</evidence>
<proteinExistence type="predicted"/>
<keyword evidence="3" id="KW-1185">Reference proteome</keyword>
<dbReference type="Proteomes" id="UP001159364">
    <property type="component" value="Linkage Group LG05"/>
</dbReference>
<dbReference type="EMBL" id="JAIWQS010000005">
    <property type="protein sequence ID" value="KAJ8765407.1"/>
    <property type="molecule type" value="Genomic_DNA"/>
</dbReference>
<feature type="compositionally biased region" description="Basic residues" evidence="1">
    <location>
        <begin position="143"/>
        <end position="152"/>
    </location>
</feature>
<evidence type="ECO:0000313" key="3">
    <source>
        <dbReference type="Proteomes" id="UP001159364"/>
    </source>
</evidence>
<sequence length="180" mass="20324">MVSEEFSFPRINNTPVPSFVISPSLWRVSSVVYPEYYSDEDEKSSKAVVGDLDVPRKSFSCFQAVAEVTKTECDSSEAKMDMLWEDFNEELIHHGIISSERQSVSSEKPSSVKTIKTKNYTGSDSDQLAKDMERCLVSTRGCNFKRNHRPGQPRRSQSMNGVVKILKKIFPRSDSGRTGK</sequence>
<feature type="region of interest" description="Disordered" evidence="1">
    <location>
        <begin position="99"/>
        <end position="119"/>
    </location>
</feature>
<feature type="region of interest" description="Disordered" evidence="1">
    <location>
        <begin position="143"/>
        <end position="180"/>
    </location>
</feature>
<name>A0AAV8TF34_9ROSI</name>
<dbReference type="PANTHER" id="PTHR34666:SF1">
    <property type="entry name" value="OS02G0554800 PROTEIN"/>
    <property type="match status" value="1"/>
</dbReference>